<comment type="caution">
    <text evidence="3">The sequence shown here is derived from an EMBL/GenBank/DDBJ whole genome shotgun (WGS) entry which is preliminary data.</text>
</comment>
<feature type="compositionally biased region" description="Polar residues" evidence="2">
    <location>
        <begin position="1"/>
        <end position="17"/>
    </location>
</feature>
<evidence type="ECO:0000256" key="1">
    <source>
        <dbReference type="SAM" id="Coils"/>
    </source>
</evidence>
<accession>A0A9X0CDP2</accession>
<dbReference type="Proteomes" id="UP001163046">
    <property type="component" value="Unassembled WGS sequence"/>
</dbReference>
<feature type="coiled-coil region" evidence="1">
    <location>
        <begin position="23"/>
        <end position="56"/>
    </location>
</feature>
<keyword evidence="1" id="KW-0175">Coiled coil</keyword>
<reference evidence="3" key="1">
    <citation type="submission" date="2023-01" db="EMBL/GenBank/DDBJ databases">
        <title>Genome assembly of the deep-sea coral Lophelia pertusa.</title>
        <authorList>
            <person name="Herrera S."/>
            <person name="Cordes E."/>
        </authorList>
    </citation>
    <scope>NUCLEOTIDE SEQUENCE</scope>
    <source>
        <strain evidence="3">USNM1676648</strain>
        <tissue evidence="3">Polyp</tissue>
    </source>
</reference>
<dbReference type="EMBL" id="MU827801">
    <property type="protein sequence ID" value="KAJ7327414.1"/>
    <property type="molecule type" value="Genomic_DNA"/>
</dbReference>
<organism evidence="3 4">
    <name type="scientific">Desmophyllum pertusum</name>
    <dbReference type="NCBI Taxonomy" id="174260"/>
    <lineage>
        <taxon>Eukaryota</taxon>
        <taxon>Metazoa</taxon>
        <taxon>Cnidaria</taxon>
        <taxon>Anthozoa</taxon>
        <taxon>Hexacorallia</taxon>
        <taxon>Scleractinia</taxon>
        <taxon>Caryophylliina</taxon>
        <taxon>Caryophylliidae</taxon>
        <taxon>Desmophyllum</taxon>
    </lineage>
</organism>
<name>A0A9X0CDP2_9CNID</name>
<gene>
    <name evidence="3" type="ORF">OS493_027105</name>
</gene>
<feature type="region of interest" description="Disordered" evidence="2">
    <location>
        <begin position="1"/>
        <end position="21"/>
    </location>
</feature>
<feature type="non-terminal residue" evidence="3">
    <location>
        <position position="1"/>
    </location>
</feature>
<evidence type="ECO:0000313" key="3">
    <source>
        <dbReference type="EMBL" id="KAJ7327414.1"/>
    </source>
</evidence>
<dbReference type="AlphaFoldDB" id="A0A9X0CDP2"/>
<proteinExistence type="predicted"/>
<protein>
    <submittedName>
        <fullName evidence="3">Uncharacterized protein</fullName>
    </submittedName>
</protein>
<sequence length="116" mass="13787">AESTGTVASLTASISTPQEHKVVEDHQHRLHELERLQEEQLKLTELEIQEHQMKRDLLLKKQQQERKFLLQQQQQHIFHLRLQPEEDQNSPLSNGVSNSSVYYMYIYSVFEVIQNY</sequence>
<evidence type="ECO:0000313" key="4">
    <source>
        <dbReference type="Proteomes" id="UP001163046"/>
    </source>
</evidence>
<evidence type="ECO:0000256" key="2">
    <source>
        <dbReference type="SAM" id="MobiDB-lite"/>
    </source>
</evidence>
<keyword evidence="4" id="KW-1185">Reference proteome</keyword>